<accession>A0ACC0KVA8</accession>
<keyword evidence="2" id="KW-1185">Reference proteome</keyword>
<proteinExistence type="predicted"/>
<sequence length="127" mass="14086">MPNTRKKVIKTVYKDEDESEEENKDFSDSGSDAEITEQSSSEDELDNLADSSGEEFKEDEPKSSSTKKRIARKKPQFAKSFINRIRNASQYDTNESDAAAPAISVKDLSDADKQLPSFLNLSESGGL</sequence>
<organism evidence="1 2">
    <name type="scientific">Choristoneura fumiferana</name>
    <name type="common">Spruce budworm moth</name>
    <name type="synonym">Archips fumiferana</name>
    <dbReference type="NCBI Taxonomy" id="7141"/>
    <lineage>
        <taxon>Eukaryota</taxon>
        <taxon>Metazoa</taxon>
        <taxon>Ecdysozoa</taxon>
        <taxon>Arthropoda</taxon>
        <taxon>Hexapoda</taxon>
        <taxon>Insecta</taxon>
        <taxon>Pterygota</taxon>
        <taxon>Neoptera</taxon>
        <taxon>Endopterygota</taxon>
        <taxon>Lepidoptera</taxon>
        <taxon>Glossata</taxon>
        <taxon>Ditrysia</taxon>
        <taxon>Tortricoidea</taxon>
        <taxon>Tortricidae</taxon>
        <taxon>Tortricinae</taxon>
        <taxon>Choristoneura</taxon>
    </lineage>
</organism>
<name>A0ACC0KVA8_CHOFU</name>
<dbReference type="EMBL" id="CM046102">
    <property type="protein sequence ID" value="KAI8440232.1"/>
    <property type="molecule type" value="Genomic_DNA"/>
</dbReference>
<gene>
    <name evidence="1" type="ORF">MSG28_001611</name>
</gene>
<reference evidence="1 2" key="1">
    <citation type="journal article" date="2022" name="Genome Biol. Evol.">
        <title>The Spruce Budworm Genome: Reconstructing the Evolutionary History of Antifreeze Proteins.</title>
        <authorList>
            <person name="Beliveau C."/>
            <person name="Gagne P."/>
            <person name="Picq S."/>
            <person name="Vernygora O."/>
            <person name="Keeling C.I."/>
            <person name="Pinkney K."/>
            <person name="Doucet D."/>
            <person name="Wen F."/>
            <person name="Johnston J.S."/>
            <person name="Maaroufi H."/>
            <person name="Boyle B."/>
            <person name="Laroche J."/>
            <person name="Dewar K."/>
            <person name="Juretic N."/>
            <person name="Blackburn G."/>
            <person name="Nisole A."/>
            <person name="Brunet B."/>
            <person name="Brandao M."/>
            <person name="Lumley L."/>
            <person name="Duan J."/>
            <person name="Quan G."/>
            <person name="Lucarotti C.J."/>
            <person name="Roe A.D."/>
            <person name="Sperling F.A.H."/>
            <person name="Levesque R.C."/>
            <person name="Cusson M."/>
        </authorList>
    </citation>
    <scope>NUCLEOTIDE SEQUENCE [LARGE SCALE GENOMIC DNA]</scope>
    <source>
        <strain evidence="1">Glfc:IPQL:Cfum</strain>
    </source>
</reference>
<dbReference type="Proteomes" id="UP001064048">
    <property type="component" value="Chromosome 2"/>
</dbReference>
<evidence type="ECO:0000313" key="2">
    <source>
        <dbReference type="Proteomes" id="UP001064048"/>
    </source>
</evidence>
<protein>
    <submittedName>
        <fullName evidence="1">Uncharacterized protein</fullName>
    </submittedName>
</protein>
<evidence type="ECO:0000313" key="1">
    <source>
        <dbReference type="EMBL" id="KAI8440232.1"/>
    </source>
</evidence>
<comment type="caution">
    <text evidence="1">The sequence shown here is derived from an EMBL/GenBank/DDBJ whole genome shotgun (WGS) entry which is preliminary data.</text>
</comment>